<reference evidence="1 2" key="1">
    <citation type="submission" date="2017-02" db="EMBL/GenBank/DDBJ databases">
        <title>Whole genome sequencing of Helicobacter bilis strain AAQJH.</title>
        <authorList>
            <person name="Conlan S."/>
            <person name="Thomas P.J."/>
            <person name="Mullikin J."/>
            <person name="Palmore T.N."/>
            <person name="Frank K.M."/>
            <person name="Segre J.A."/>
        </authorList>
    </citation>
    <scope>NUCLEOTIDE SEQUENCE [LARGE SCALE GENOMIC DNA]</scope>
    <source>
        <strain evidence="1 2">AAQJH</strain>
    </source>
</reference>
<organism evidence="1 2">
    <name type="scientific">Helicobacter bilis</name>
    <dbReference type="NCBI Taxonomy" id="37372"/>
    <lineage>
        <taxon>Bacteria</taxon>
        <taxon>Pseudomonadati</taxon>
        <taxon>Campylobacterota</taxon>
        <taxon>Epsilonproteobacteria</taxon>
        <taxon>Campylobacterales</taxon>
        <taxon>Helicobacteraceae</taxon>
        <taxon>Helicobacter</taxon>
    </lineage>
</organism>
<name>A0A1Q2LH81_9HELI</name>
<accession>A0A1Q2LH81</accession>
<dbReference type="Proteomes" id="UP000188298">
    <property type="component" value="Chromosome"/>
</dbReference>
<dbReference type="AlphaFoldDB" id="A0A1Q2LH81"/>
<evidence type="ECO:0000313" key="2">
    <source>
        <dbReference type="Proteomes" id="UP000188298"/>
    </source>
</evidence>
<dbReference type="KEGG" id="hbl:XJ32_06320"/>
<sequence>MIIFSSFDNDKKFMQVKRLSDCDTLEADSYAFICIKHADKEMLESYFTLGKELYKHNIPYAVLLDSPAVLQYCGHTKTEDGSSKWEKHIYRYRGDIAYTDDGEYKSEDISSLLPLRTLLFMFAKHGASFFILDKQNYDFLPAAQTWIDHYLLDIKLLGLVDSYMEIENIASWSTYHDFMYNFLKNSNKYIGIDGVVERSLLVFK</sequence>
<proteinExistence type="predicted"/>
<dbReference type="RefSeq" id="WP_005217622.1">
    <property type="nucleotide sequence ID" value="NZ_CABKOK010000004.1"/>
</dbReference>
<protein>
    <submittedName>
        <fullName evidence="1">Uncharacterized protein</fullName>
    </submittedName>
</protein>
<evidence type="ECO:0000313" key="1">
    <source>
        <dbReference type="EMBL" id="AQQ59768.1"/>
    </source>
</evidence>
<dbReference type="EMBL" id="CP019645">
    <property type="protein sequence ID" value="AQQ59768.1"/>
    <property type="molecule type" value="Genomic_DNA"/>
</dbReference>
<gene>
    <name evidence="1" type="ORF">XJ32_06320</name>
</gene>